<evidence type="ECO:0000313" key="3">
    <source>
        <dbReference type="Proteomes" id="UP000704712"/>
    </source>
</evidence>
<organism evidence="2 3">
    <name type="scientific">Phytophthora infestans</name>
    <name type="common">Potato late blight agent</name>
    <name type="synonym">Botrytis infestans</name>
    <dbReference type="NCBI Taxonomy" id="4787"/>
    <lineage>
        <taxon>Eukaryota</taxon>
        <taxon>Sar</taxon>
        <taxon>Stramenopiles</taxon>
        <taxon>Oomycota</taxon>
        <taxon>Peronosporomycetes</taxon>
        <taxon>Peronosporales</taxon>
        <taxon>Peronosporaceae</taxon>
        <taxon>Phytophthora</taxon>
    </lineage>
</organism>
<feature type="compositionally biased region" description="Acidic residues" evidence="1">
    <location>
        <begin position="267"/>
        <end position="286"/>
    </location>
</feature>
<comment type="caution">
    <text evidence="2">The sequence shown here is derived from an EMBL/GenBank/DDBJ whole genome shotgun (WGS) entry which is preliminary data.</text>
</comment>
<feature type="region of interest" description="Disordered" evidence="1">
    <location>
        <begin position="264"/>
        <end position="294"/>
    </location>
</feature>
<accession>A0A8S9TPL9</accession>
<gene>
    <name evidence="2" type="ORF">GN958_ATG20313</name>
</gene>
<reference evidence="2" key="1">
    <citation type="submission" date="2020-03" db="EMBL/GenBank/DDBJ databases">
        <title>Hybrid Assembly of Korean Phytophthora infestans isolates.</title>
        <authorList>
            <person name="Prokchorchik M."/>
            <person name="Lee Y."/>
            <person name="Seo J."/>
            <person name="Cho J.-H."/>
            <person name="Park Y.-E."/>
            <person name="Jang D.-C."/>
            <person name="Im J.-S."/>
            <person name="Choi J.-G."/>
            <person name="Park H.-J."/>
            <person name="Lee G.-B."/>
            <person name="Lee Y.-G."/>
            <person name="Hong S.-Y."/>
            <person name="Cho K."/>
            <person name="Sohn K.H."/>
        </authorList>
    </citation>
    <scope>NUCLEOTIDE SEQUENCE</scope>
    <source>
        <strain evidence="2">KR_2_A2</strain>
    </source>
</reference>
<dbReference type="EMBL" id="JAACNO010002832">
    <property type="protein sequence ID" value="KAF4130511.1"/>
    <property type="molecule type" value="Genomic_DNA"/>
</dbReference>
<dbReference type="Proteomes" id="UP000704712">
    <property type="component" value="Unassembled WGS sequence"/>
</dbReference>
<protein>
    <submittedName>
        <fullName evidence="2">Uncharacterized protein</fullName>
    </submittedName>
</protein>
<evidence type="ECO:0000256" key="1">
    <source>
        <dbReference type="SAM" id="MobiDB-lite"/>
    </source>
</evidence>
<dbReference type="AlphaFoldDB" id="A0A8S9TPL9"/>
<sequence>MEAALRELRHECDAEVTTKIGEPLTDCRAVHGSRRAMTFSVEEGYAVLKEKLRLLVKDDSAVTWPADAGVYIKATVNARQSDYKRLPEDAEAFSQLLRKVWGRRKSPSQRLALFMYVNRVKKSNPIHRATAVRMAQASRNIAETLRSENREAPGPASLEYWATVQARQHDDAPVVQPNNETFRQLNYIDARARQHQHEVAAATSAANAETRRIHIMINGVLVPIDLNIQEVRAVLGLPGYDLRPPFRERAVRTVAVPEDAVDLDHADVEDDRADDFDEDIEEDGVDDDGRQAVV</sequence>
<name>A0A8S9TPL9_PHYIN</name>
<proteinExistence type="predicted"/>
<evidence type="ECO:0000313" key="2">
    <source>
        <dbReference type="EMBL" id="KAF4130511.1"/>
    </source>
</evidence>